<evidence type="ECO:0000259" key="4">
    <source>
        <dbReference type="PROSITE" id="PS52004"/>
    </source>
</evidence>
<dbReference type="EMBL" id="FJ232787">
    <property type="protein sequence ID" value="ACN23059.1"/>
    <property type="molecule type" value="Genomic_DNA"/>
</dbReference>
<dbReference type="SMART" id="SM00825">
    <property type="entry name" value="PKS_KS"/>
    <property type="match status" value="1"/>
</dbReference>
<dbReference type="Gene3D" id="3.40.47.10">
    <property type="match status" value="1"/>
</dbReference>
<proteinExistence type="predicted"/>
<feature type="non-terminal residue" evidence="5">
    <location>
        <position position="1"/>
    </location>
</feature>
<dbReference type="InterPro" id="IPR001227">
    <property type="entry name" value="Ac_transferase_dom_sf"/>
</dbReference>
<feature type="domain" description="Ketosynthase family 3 (KS3)" evidence="4">
    <location>
        <begin position="1"/>
        <end position="129"/>
    </location>
</feature>
<evidence type="ECO:0000256" key="2">
    <source>
        <dbReference type="ARBA" id="ARBA00022553"/>
    </source>
</evidence>
<keyword evidence="1" id="KW-0596">Phosphopantetheine</keyword>
<name>C5H9E6_9FUNG</name>
<dbReference type="GO" id="GO:0044550">
    <property type="term" value="P:secondary metabolite biosynthetic process"/>
    <property type="evidence" value="ECO:0007669"/>
    <property type="project" value="TreeGrafter"/>
</dbReference>
<keyword evidence="2" id="KW-0597">Phosphoprotein</keyword>
<accession>C5H9E6</accession>
<dbReference type="AlphaFoldDB" id="C5H9E6"/>
<dbReference type="Gene3D" id="3.30.70.3290">
    <property type="match status" value="1"/>
</dbReference>
<dbReference type="Pfam" id="PF16197">
    <property type="entry name" value="KAsynt_C_assoc"/>
    <property type="match status" value="1"/>
</dbReference>
<protein>
    <submittedName>
        <fullName evidence="5">Type I polyketide synthase</fullName>
    </submittedName>
</protein>
<dbReference type="GO" id="GO:0006633">
    <property type="term" value="P:fatty acid biosynthetic process"/>
    <property type="evidence" value="ECO:0007669"/>
    <property type="project" value="TreeGrafter"/>
</dbReference>
<dbReference type="InterPro" id="IPR032821">
    <property type="entry name" value="PKS_assoc"/>
</dbReference>
<evidence type="ECO:0000313" key="5">
    <source>
        <dbReference type="EMBL" id="ACN23059.1"/>
    </source>
</evidence>
<dbReference type="SUPFAM" id="SSF53901">
    <property type="entry name" value="Thiolase-like"/>
    <property type="match status" value="1"/>
</dbReference>
<keyword evidence="3" id="KW-0808">Transferase</keyword>
<dbReference type="Gene3D" id="3.40.366.10">
    <property type="entry name" value="Malonyl-Coenzyme A Acyl Carrier Protein, domain 2"/>
    <property type="match status" value="1"/>
</dbReference>
<dbReference type="InterPro" id="IPR016039">
    <property type="entry name" value="Thiolase-like"/>
</dbReference>
<evidence type="ECO:0000256" key="1">
    <source>
        <dbReference type="ARBA" id="ARBA00022450"/>
    </source>
</evidence>
<dbReference type="InterPro" id="IPR050091">
    <property type="entry name" value="PKS_NRPS_Biosynth_Enz"/>
</dbReference>
<dbReference type="PROSITE" id="PS52004">
    <property type="entry name" value="KS3_2"/>
    <property type="match status" value="1"/>
</dbReference>
<feature type="non-terminal residue" evidence="5">
    <location>
        <position position="257"/>
    </location>
</feature>
<dbReference type="PANTHER" id="PTHR43775">
    <property type="entry name" value="FATTY ACID SYNTHASE"/>
    <property type="match status" value="1"/>
</dbReference>
<dbReference type="PANTHER" id="PTHR43775:SF20">
    <property type="entry name" value="HYBRID PKS-NRPS SYNTHETASE APDA"/>
    <property type="match status" value="1"/>
</dbReference>
<dbReference type="GO" id="GO:0004312">
    <property type="term" value="F:fatty acid synthase activity"/>
    <property type="evidence" value="ECO:0007669"/>
    <property type="project" value="TreeGrafter"/>
</dbReference>
<dbReference type="CDD" id="cd00833">
    <property type="entry name" value="PKS"/>
    <property type="match status" value="1"/>
</dbReference>
<dbReference type="Pfam" id="PF02801">
    <property type="entry name" value="Ketoacyl-synt_C"/>
    <property type="match status" value="1"/>
</dbReference>
<sequence length="257" mass="27704">EAHGTGTPAGDPIEAEAIHNAFFGEGLNREVSSLDDTLYVGSIKTVIGHTEGTAGLAAVIKTSLALQMGVIPPNMLLERLNPNVKPFYGSLNVLSKSQLWPEVARGSVRRASVNSFGFGGANCHVILESAEGHRQNTDIKRTKEANNSPTLTPFIFSAATDDSLVKVLQRFRNYLANPNTAALVDPRHLSWTLCNRRATLPYRAVVPAASSIDELIVKLDTTIKSNSERSDGPVVGFKRSDAKPRLLGIFTGQGAQW</sequence>
<reference evidence="5" key="1">
    <citation type="journal article" date="2009" name="Soil Biol. Biochem.">
        <title>Detection of expressed fungal Type I polyketide synthase genes in a forest soil.</title>
        <authorList>
            <person name="Kellner H."/>
            <person name="Zak D.R."/>
        </authorList>
    </citation>
    <scope>NUCLEOTIDE SEQUENCE</scope>
</reference>
<dbReference type="InterPro" id="IPR020841">
    <property type="entry name" value="PKS_Beta-ketoAc_synthase_dom"/>
</dbReference>
<dbReference type="InterPro" id="IPR014031">
    <property type="entry name" value="Ketoacyl_synth_C"/>
</dbReference>
<evidence type="ECO:0000256" key="3">
    <source>
        <dbReference type="ARBA" id="ARBA00022679"/>
    </source>
</evidence>
<organism evidence="5">
    <name type="scientific">uncultured fungus</name>
    <dbReference type="NCBI Taxonomy" id="175245"/>
    <lineage>
        <taxon>Eukaryota</taxon>
        <taxon>Fungi</taxon>
        <taxon>environmental samples</taxon>
    </lineage>
</organism>